<dbReference type="SUPFAM" id="SSF55129">
    <property type="entry name" value="Ribosomal protein L30p/L7e"/>
    <property type="match status" value="1"/>
</dbReference>
<gene>
    <name evidence="2" type="ORF">MKW98_003717</name>
</gene>
<proteinExistence type="predicted"/>
<keyword evidence="1" id="KW-0472">Membrane</keyword>
<feature type="transmembrane region" description="Helical" evidence="1">
    <location>
        <begin position="93"/>
        <end position="111"/>
    </location>
</feature>
<keyword evidence="1" id="KW-0812">Transmembrane</keyword>
<dbReference type="AlphaFoldDB" id="A0AAD4SIW4"/>
<evidence type="ECO:0000313" key="3">
    <source>
        <dbReference type="Proteomes" id="UP001202328"/>
    </source>
</evidence>
<sequence length="207" mass="24417">MVPEYVLKRNKGADERTLAEKITLEVYKKNNYGNRKLNYEEDYLELIKLKHEANIKGGFGINHETKLLFIIRIRGINAMDPKTKTISRIREHYGFLLFAFLHIFNSVFLKVNKATLQMLQRVETLPNIETVKELIYKSGYGKLSKRRTALTNNFIVEHGLFKGMHLRRCVCFLFKLQVFLPLRCSFLLLVIAHEYSFELFLVKFHNE</sequence>
<dbReference type="Proteomes" id="UP001202328">
    <property type="component" value="Unassembled WGS sequence"/>
</dbReference>
<dbReference type="GO" id="GO:0022625">
    <property type="term" value="C:cytosolic large ribosomal subunit"/>
    <property type="evidence" value="ECO:0007669"/>
    <property type="project" value="TreeGrafter"/>
</dbReference>
<keyword evidence="1" id="KW-1133">Transmembrane helix</keyword>
<accession>A0AAD4SIW4</accession>
<keyword evidence="3" id="KW-1185">Reference proteome</keyword>
<dbReference type="GO" id="GO:0000463">
    <property type="term" value="P:maturation of LSU-rRNA from tricistronic rRNA transcript (SSU-rRNA, 5.8S rRNA, LSU-rRNA)"/>
    <property type="evidence" value="ECO:0007669"/>
    <property type="project" value="TreeGrafter"/>
</dbReference>
<dbReference type="GO" id="GO:0003735">
    <property type="term" value="F:structural constituent of ribosome"/>
    <property type="evidence" value="ECO:0007669"/>
    <property type="project" value="TreeGrafter"/>
</dbReference>
<dbReference type="PANTHER" id="PTHR11524:SF16">
    <property type="entry name" value="LARGE RIBOSOMAL SUBUNIT PROTEIN UL30"/>
    <property type="match status" value="1"/>
</dbReference>
<reference evidence="2" key="1">
    <citation type="submission" date="2022-04" db="EMBL/GenBank/DDBJ databases">
        <title>A functionally conserved STORR gene fusion in Papaver species that diverged 16.8 million years ago.</title>
        <authorList>
            <person name="Catania T."/>
        </authorList>
    </citation>
    <scope>NUCLEOTIDE SEQUENCE</scope>
    <source>
        <strain evidence="2">S-188037</strain>
    </source>
</reference>
<protein>
    <submittedName>
        <fullName evidence="2">Uncharacterized protein</fullName>
    </submittedName>
</protein>
<dbReference type="InterPro" id="IPR036919">
    <property type="entry name" value="Ribo_uL30_ferredoxin-like_sf"/>
</dbReference>
<dbReference type="Gene3D" id="3.30.1390.20">
    <property type="entry name" value="Ribosomal protein L30, ferredoxin-like fold domain"/>
    <property type="match status" value="1"/>
</dbReference>
<dbReference type="PANTHER" id="PTHR11524">
    <property type="entry name" value="60S RIBOSOMAL PROTEIN L7"/>
    <property type="match status" value="1"/>
</dbReference>
<dbReference type="EMBL" id="JAJJMB010010543">
    <property type="protein sequence ID" value="KAI3908072.1"/>
    <property type="molecule type" value="Genomic_DNA"/>
</dbReference>
<comment type="caution">
    <text evidence="2">The sequence shown here is derived from an EMBL/GenBank/DDBJ whole genome shotgun (WGS) entry which is preliminary data.</text>
</comment>
<name>A0AAD4SIW4_9MAGN</name>
<dbReference type="GO" id="GO:0003723">
    <property type="term" value="F:RNA binding"/>
    <property type="evidence" value="ECO:0007669"/>
    <property type="project" value="TreeGrafter"/>
</dbReference>
<evidence type="ECO:0000313" key="2">
    <source>
        <dbReference type="EMBL" id="KAI3908072.1"/>
    </source>
</evidence>
<feature type="transmembrane region" description="Helical" evidence="1">
    <location>
        <begin position="172"/>
        <end position="192"/>
    </location>
</feature>
<organism evidence="2 3">
    <name type="scientific">Papaver atlanticum</name>
    <dbReference type="NCBI Taxonomy" id="357466"/>
    <lineage>
        <taxon>Eukaryota</taxon>
        <taxon>Viridiplantae</taxon>
        <taxon>Streptophyta</taxon>
        <taxon>Embryophyta</taxon>
        <taxon>Tracheophyta</taxon>
        <taxon>Spermatophyta</taxon>
        <taxon>Magnoliopsida</taxon>
        <taxon>Ranunculales</taxon>
        <taxon>Papaveraceae</taxon>
        <taxon>Papaveroideae</taxon>
        <taxon>Papaver</taxon>
    </lineage>
</organism>
<dbReference type="InterPro" id="IPR039699">
    <property type="entry name" value="Ribosomal_uL30"/>
</dbReference>
<evidence type="ECO:0000256" key="1">
    <source>
        <dbReference type="SAM" id="Phobius"/>
    </source>
</evidence>